<accession>A0A6D2K152</accession>
<evidence type="ECO:0000256" key="1">
    <source>
        <dbReference type="SAM" id="Phobius"/>
    </source>
</evidence>
<keyword evidence="3" id="KW-1185">Reference proteome</keyword>
<keyword evidence="1" id="KW-1133">Transmembrane helix</keyword>
<feature type="transmembrane region" description="Helical" evidence="1">
    <location>
        <begin position="89"/>
        <end position="107"/>
    </location>
</feature>
<evidence type="ECO:0000313" key="3">
    <source>
        <dbReference type="Proteomes" id="UP000467841"/>
    </source>
</evidence>
<gene>
    <name evidence="2" type="ORF">MERR_LOCUS29626</name>
</gene>
<reference evidence="2" key="1">
    <citation type="submission" date="2020-01" db="EMBL/GenBank/DDBJ databases">
        <authorList>
            <person name="Mishra B."/>
        </authorList>
    </citation>
    <scope>NUCLEOTIDE SEQUENCE [LARGE SCALE GENOMIC DNA]</scope>
</reference>
<sequence length="108" mass="11716">MSSSVICVTGSHAQISSTSSSVICVTVPCLALFLSTGGFSIKFQNSSTTPIPHPFSPLPFEKISYLLHLYRSLPPELRHVDMFVKVHDALSLGTSSFSILLLLLLFFG</sequence>
<protein>
    <submittedName>
        <fullName evidence="2">Uncharacterized protein</fullName>
    </submittedName>
</protein>
<name>A0A6D2K152_9BRAS</name>
<feature type="transmembrane region" description="Helical" evidence="1">
    <location>
        <begin position="21"/>
        <end position="41"/>
    </location>
</feature>
<keyword evidence="1" id="KW-0472">Membrane</keyword>
<organism evidence="2 3">
    <name type="scientific">Microthlaspi erraticum</name>
    <dbReference type="NCBI Taxonomy" id="1685480"/>
    <lineage>
        <taxon>Eukaryota</taxon>
        <taxon>Viridiplantae</taxon>
        <taxon>Streptophyta</taxon>
        <taxon>Embryophyta</taxon>
        <taxon>Tracheophyta</taxon>
        <taxon>Spermatophyta</taxon>
        <taxon>Magnoliopsida</taxon>
        <taxon>eudicotyledons</taxon>
        <taxon>Gunneridae</taxon>
        <taxon>Pentapetalae</taxon>
        <taxon>rosids</taxon>
        <taxon>malvids</taxon>
        <taxon>Brassicales</taxon>
        <taxon>Brassicaceae</taxon>
        <taxon>Coluteocarpeae</taxon>
        <taxon>Microthlaspi</taxon>
    </lineage>
</organism>
<keyword evidence="1" id="KW-0812">Transmembrane</keyword>
<dbReference type="AlphaFoldDB" id="A0A6D2K152"/>
<proteinExistence type="predicted"/>
<evidence type="ECO:0000313" key="2">
    <source>
        <dbReference type="EMBL" id="CAA7042391.1"/>
    </source>
</evidence>
<dbReference type="EMBL" id="CACVBM020001268">
    <property type="protein sequence ID" value="CAA7042391.1"/>
    <property type="molecule type" value="Genomic_DNA"/>
</dbReference>
<dbReference type="Proteomes" id="UP000467841">
    <property type="component" value="Unassembled WGS sequence"/>
</dbReference>
<comment type="caution">
    <text evidence="2">The sequence shown here is derived from an EMBL/GenBank/DDBJ whole genome shotgun (WGS) entry which is preliminary data.</text>
</comment>